<evidence type="ECO:0000313" key="2">
    <source>
        <dbReference type="EMBL" id="GJS93429.1"/>
    </source>
</evidence>
<dbReference type="Proteomes" id="UP001151760">
    <property type="component" value="Unassembled WGS sequence"/>
</dbReference>
<proteinExistence type="predicted"/>
<reference evidence="2" key="1">
    <citation type="journal article" date="2022" name="Int. J. Mol. Sci.">
        <title>Draft Genome of Tanacetum Coccineum: Genomic Comparison of Closely Related Tanacetum-Family Plants.</title>
        <authorList>
            <person name="Yamashiro T."/>
            <person name="Shiraishi A."/>
            <person name="Nakayama K."/>
            <person name="Satake H."/>
        </authorList>
    </citation>
    <scope>NUCLEOTIDE SEQUENCE</scope>
</reference>
<organism evidence="2 3">
    <name type="scientific">Tanacetum coccineum</name>
    <dbReference type="NCBI Taxonomy" id="301880"/>
    <lineage>
        <taxon>Eukaryota</taxon>
        <taxon>Viridiplantae</taxon>
        <taxon>Streptophyta</taxon>
        <taxon>Embryophyta</taxon>
        <taxon>Tracheophyta</taxon>
        <taxon>Spermatophyta</taxon>
        <taxon>Magnoliopsida</taxon>
        <taxon>eudicotyledons</taxon>
        <taxon>Gunneridae</taxon>
        <taxon>Pentapetalae</taxon>
        <taxon>asterids</taxon>
        <taxon>campanulids</taxon>
        <taxon>Asterales</taxon>
        <taxon>Asteraceae</taxon>
        <taxon>Asteroideae</taxon>
        <taxon>Anthemideae</taxon>
        <taxon>Anthemidinae</taxon>
        <taxon>Tanacetum</taxon>
    </lineage>
</organism>
<evidence type="ECO:0000313" key="3">
    <source>
        <dbReference type="Proteomes" id="UP001151760"/>
    </source>
</evidence>
<feature type="compositionally biased region" description="Pro residues" evidence="1">
    <location>
        <begin position="159"/>
        <end position="168"/>
    </location>
</feature>
<evidence type="ECO:0000256" key="1">
    <source>
        <dbReference type="SAM" id="MobiDB-lite"/>
    </source>
</evidence>
<sequence length="179" mass="20078">MENPDRWLNLWEMIIEQLSCVMSKHGIFKKKDIDHEHYNITFKFSYCAPKHDGLYGDCGVWVCIIMYRLANGLSMDFPPGQHVCCLHASGLDSGMGQSNMDRIRCTLSCMSTRSSSSNLVPPSSDPESIIQNRRQNLGDPSLLLDFEEINMANNINSQGPPPVGPNIPAPDLRPIEELL</sequence>
<comment type="caution">
    <text evidence="2">The sequence shown here is derived from an EMBL/GenBank/DDBJ whole genome shotgun (WGS) entry which is preliminary data.</text>
</comment>
<reference evidence="2" key="2">
    <citation type="submission" date="2022-01" db="EMBL/GenBank/DDBJ databases">
        <authorList>
            <person name="Yamashiro T."/>
            <person name="Shiraishi A."/>
            <person name="Satake H."/>
            <person name="Nakayama K."/>
        </authorList>
    </citation>
    <scope>NUCLEOTIDE SEQUENCE</scope>
</reference>
<gene>
    <name evidence="2" type="ORF">Tco_0800397</name>
</gene>
<accession>A0ABQ4ZT38</accession>
<evidence type="ECO:0008006" key="4">
    <source>
        <dbReference type="Google" id="ProtNLM"/>
    </source>
</evidence>
<keyword evidence="3" id="KW-1185">Reference proteome</keyword>
<dbReference type="EMBL" id="BQNB010011656">
    <property type="protein sequence ID" value="GJS93429.1"/>
    <property type="molecule type" value="Genomic_DNA"/>
</dbReference>
<protein>
    <recommendedName>
        <fullName evidence="4">Ubiquitin-like protease family profile domain-containing protein</fullName>
    </recommendedName>
</protein>
<feature type="region of interest" description="Disordered" evidence="1">
    <location>
        <begin position="154"/>
        <end position="179"/>
    </location>
</feature>
<name>A0ABQ4ZT38_9ASTR</name>